<organism evidence="1 2">
    <name type="scientific">Paenibacillus mesotrionivorans</name>
    <dbReference type="NCBI Taxonomy" id="3160968"/>
    <lineage>
        <taxon>Bacteria</taxon>
        <taxon>Bacillati</taxon>
        <taxon>Bacillota</taxon>
        <taxon>Bacilli</taxon>
        <taxon>Bacillales</taxon>
        <taxon>Paenibacillaceae</taxon>
        <taxon>Paenibacillus</taxon>
    </lineage>
</organism>
<dbReference type="Proteomes" id="UP001631969">
    <property type="component" value="Unassembled WGS sequence"/>
</dbReference>
<keyword evidence="1" id="KW-0436">Ligase</keyword>
<name>A0ACC7P6K0_9BACL</name>
<accession>A0ACC7P6K0</accession>
<evidence type="ECO:0000313" key="1">
    <source>
        <dbReference type="EMBL" id="MFM9332302.1"/>
    </source>
</evidence>
<comment type="caution">
    <text evidence="1">The sequence shown here is derived from an EMBL/GenBank/DDBJ whole genome shotgun (WGS) entry which is preliminary data.</text>
</comment>
<sequence length="524" mass="57829">MTLTFALLAGLAWLGHAALRIRRGIHMLQLNSYRNSRYWNWNKNNWNATLAVREWLPLAAAIPALFGFEEAGFIALTAVYILLILLRPKEKDKKKLVFTNRVKRLAATAAVLAVAVGAFGLIPALNGFTYGLLLLPLLTLFPFAAVIAANTVNAPMEKAISNSYLNDAKRLIRSMGQLQVIGITGSYGKTSVKHFLHTVLSQQYNVLMTPESFNTPMGITRTVREHLRPTHEIFIAEMGAKQLGDIRELCELAQPKYGILTSIGPQHLESFKTLENVQRTKYELPEFLPADGTAFLNADDPNVMSYQAKLACRRITFGFRNPEADYRAIDVTVSVKGTAFTVVAPSGETARVETLLLGGHNVTNILACIACGHVLGVQLDKLAKGVKRIKPVEHRLELRKNGSITIIDDSFNSNPVGSRSALEVLKKMDGKRILITPGMIELGEKEFELNKAFGSFAAEACDYIILVGPKQTAPIQQGLKEAGYPPERLTVVRNFTEAMTVMREVAEPGSIVLLENDLPDNYNE</sequence>
<protein>
    <submittedName>
        <fullName evidence="1">UDP-N-acetylmuramoyl-tripeptide--D-alanyl-D-alanine ligase</fullName>
        <ecNumber evidence="1">6.3.2.10</ecNumber>
    </submittedName>
</protein>
<evidence type="ECO:0000313" key="2">
    <source>
        <dbReference type="Proteomes" id="UP001631969"/>
    </source>
</evidence>
<dbReference type="EMBL" id="JBJURJ010000028">
    <property type="protein sequence ID" value="MFM9332302.1"/>
    <property type="molecule type" value="Genomic_DNA"/>
</dbReference>
<gene>
    <name evidence="1" type="primary">murF</name>
    <name evidence="1" type="ORF">ACI1P1_28805</name>
</gene>
<proteinExistence type="predicted"/>
<reference evidence="1" key="1">
    <citation type="submission" date="2024-12" db="EMBL/GenBank/DDBJ databases">
        <authorList>
            <person name="Wu N."/>
        </authorList>
    </citation>
    <scope>NUCLEOTIDE SEQUENCE</scope>
    <source>
        <strain evidence="1">P15</strain>
    </source>
</reference>
<dbReference type="EC" id="6.3.2.10" evidence="1"/>
<keyword evidence="2" id="KW-1185">Reference proteome</keyword>